<evidence type="ECO:0000313" key="3">
    <source>
        <dbReference type="Proteomes" id="UP000564496"/>
    </source>
</evidence>
<keyword evidence="2" id="KW-0238">DNA-binding</keyword>
<dbReference type="Pfam" id="PF00196">
    <property type="entry name" value="GerE"/>
    <property type="match status" value="1"/>
</dbReference>
<dbReference type="PANTHER" id="PTHR45566:SF1">
    <property type="entry name" value="HTH-TYPE TRANSCRIPTIONAL REGULATOR YHJB-RELATED"/>
    <property type="match status" value="1"/>
</dbReference>
<dbReference type="SUPFAM" id="SSF48452">
    <property type="entry name" value="TPR-like"/>
    <property type="match status" value="1"/>
</dbReference>
<dbReference type="RefSeq" id="WP_218860970.1">
    <property type="nucleotide sequence ID" value="NZ_JACBZR010000001.1"/>
</dbReference>
<evidence type="ECO:0000313" key="2">
    <source>
        <dbReference type="EMBL" id="NYI79118.1"/>
    </source>
</evidence>
<reference evidence="2 3" key="1">
    <citation type="submission" date="2020-07" db="EMBL/GenBank/DDBJ databases">
        <title>Sequencing the genomes of 1000 actinobacteria strains.</title>
        <authorList>
            <person name="Klenk H.-P."/>
        </authorList>
    </citation>
    <scope>NUCLEOTIDE SEQUENCE [LARGE SCALE GENOMIC DNA]</scope>
    <source>
        <strain evidence="2 3">DSM 26487</strain>
    </source>
</reference>
<dbReference type="InterPro" id="IPR036388">
    <property type="entry name" value="WH-like_DNA-bd_sf"/>
</dbReference>
<dbReference type="CDD" id="cd06170">
    <property type="entry name" value="LuxR_C_like"/>
    <property type="match status" value="1"/>
</dbReference>
<feature type="domain" description="HTH luxR-type" evidence="1">
    <location>
        <begin position="839"/>
        <end position="904"/>
    </location>
</feature>
<name>A0A7Z0DP56_9ACTN</name>
<dbReference type="SUPFAM" id="SSF52540">
    <property type="entry name" value="P-loop containing nucleoside triphosphate hydrolases"/>
    <property type="match status" value="1"/>
</dbReference>
<dbReference type="InterPro" id="IPR051015">
    <property type="entry name" value="EvgA-like"/>
</dbReference>
<evidence type="ECO:0000259" key="1">
    <source>
        <dbReference type="PROSITE" id="PS50043"/>
    </source>
</evidence>
<dbReference type="SMART" id="SM00421">
    <property type="entry name" value="HTH_LUXR"/>
    <property type="match status" value="1"/>
</dbReference>
<dbReference type="PROSITE" id="PS00622">
    <property type="entry name" value="HTH_LUXR_1"/>
    <property type="match status" value="1"/>
</dbReference>
<dbReference type="InterPro" id="IPR041664">
    <property type="entry name" value="AAA_16"/>
</dbReference>
<sequence length="907" mass="96525">MLIERAGCVGREDELDELTSRLALTRASGSAAVLLLGDPGLGKTALIRGLVDRTMTTALMARAGAWEQESPGAVLRQLLGEAMYRACRDDASADPVAAADALVARALDTGSAEDAGLILVDDADLADTLSLQAIASALRRHRDAPVLVVLAATRSTPFLGEIAAETVRIEGLDAAAVGELASLRGRILHPAMAEVLTRHTAGSPRDAVALLDELPPNRWARPETQLPAPVHVRDKVELALAGCGADGRALAEAFAILGEDASLGQAATLADLEDPLSAVDALAAAGLVEATHDHRPRWRTPLVGVAVLTAMGARRAADAHQRAAAIVDDEVRRARHLVAATPMPDANLADEVARLAQRRGDEGAWAQAAALYRDSSRLTEDPVRRDDRLIRSVDALVAAGDGMGAAALVPVVEGLRETPLRDAVLAYLAILRGRATEAEVRLKRAWDIVNPDREPETAALIATRHVLHSLALCRGDELVTWADRAIALAGRDSAAGVEAAAIRGLGLAMSGRFEEAHEAYAAAARRVGHSAQTQRVTMGRGWLDVLTDEPDEARSRLEGVTDPRVLGGSTRISMWALAWLARVQFLTGEGESALQTVAAGRALAAESGIALVTPLLEWTATETHLLRGSWEDAARTARAAEVGAQGYEIMRVPALLARAHIAEARSDFRAVLRILEPLTQAPAGSALAEPAIWPWAETYAAALIAEGRLDEADEFLRPHETRAGEERHRSAQARLATARGRWHGARGDLAGVRDTFDRALGLLDGLPLRYERARVTFAYGQALRRAGRRRDAEALLSSARDLWDGLGAVTYVDAAQRELRAGGVRAGGVRAGGVRAPRGRRGPADLTPQEETVAEMVASGLSNREVAAQLFVSPKTVQYHLTRIYAKLGVRSRTELAAMAAEPTEEP</sequence>
<dbReference type="PANTHER" id="PTHR45566">
    <property type="entry name" value="HTH-TYPE TRANSCRIPTIONAL REGULATOR YHJB-RELATED"/>
    <property type="match status" value="1"/>
</dbReference>
<dbReference type="Gene3D" id="1.10.10.10">
    <property type="entry name" value="Winged helix-like DNA-binding domain superfamily/Winged helix DNA-binding domain"/>
    <property type="match status" value="1"/>
</dbReference>
<dbReference type="InterPro" id="IPR011990">
    <property type="entry name" value="TPR-like_helical_dom_sf"/>
</dbReference>
<dbReference type="Proteomes" id="UP000564496">
    <property type="component" value="Unassembled WGS sequence"/>
</dbReference>
<keyword evidence="3" id="KW-1185">Reference proteome</keyword>
<dbReference type="PROSITE" id="PS50043">
    <property type="entry name" value="HTH_LUXR_2"/>
    <property type="match status" value="1"/>
</dbReference>
<dbReference type="InterPro" id="IPR000792">
    <property type="entry name" value="Tscrpt_reg_LuxR_C"/>
</dbReference>
<dbReference type="Gene3D" id="1.25.40.10">
    <property type="entry name" value="Tetratricopeptide repeat domain"/>
    <property type="match status" value="1"/>
</dbReference>
<dbReference type="SUPFAM" id="SSF46894">
    <property type="entry name" value="C-terminal effector domain of the bipartite response regulators"/>
    <property type="match status" value="1"/>
</dbReference>
<dbReference type="GO" id="GO:0003677">
    <property type="term" value="F:DNA binding"/>
    <property type="evidence" value="ECO:0007669"/>
    <property type="project" value="UniProtKB-KW"/>
</dbReference>
<organism evidence="2 3">
    <name type="scientific">Nocardioides panzhihuensis</name>
    <dbReference type="NCBI Taxonomy" id="860243"/>
    <lineage>
        <taxon>Bacteria</taxon>
        <taxon>Bacillati</taxon>
        <taxon>Actinomycetota</taxon>
        <taxon>Actinomycetes</taxon>
        <taxon>Propionibacteriales</taxon>
        <taxon>Nocardioidaceae</taxon>
        <taxon>Nocardioides</taxon>
    </lineage>
</organism>
<dbReference type="PRINTS" id="PR00038">
    <property type="entry name" value="HTHLUXR"/>
</dbReference>
<accession>A0A7Z0DP56</accession>
<gene>
    <name evidence="2" type="ORF">BJ988_003766</name>
</gene>
<proteinExistence type="predicted"/>
<dbReference type="Gene3D" id="3.40.50.300">
    <property type="entry name" value="P-loop containing nucleotide triphosphate hydrolases"/>
    <property type="match status" value="1"/>
</dbReference>
<dbReference type="AlphaFoldDB" id="A0A7Z0DP56"/>
<protein>
    <submittedName>
        <fullName evidence="2">DNA-binding CsgD family transcriptional regulator</fullName>
    </submittedName>
</protein>
<dbReference type="InterPro" id="IPR016032">
    <property type="entry name" value="Sig_transdc_resp-reg_C-effctor"/>
</dbReference>
<dbReference type="GO" id="GO:0006355">
    <property type="term" value="P:regulation of DNA-templated transcription"/>
    <property type="evidence" value="ECO:0007669"/>
    <property type="project" value="InterPro"/>
</dbReference>
<dbReference type="Pfam" id="PF13191">
    <property type="entry name" value="AAA_16"/>
    <property type="match status" value="1"/>
</dbReference>
<comment type="caution">
    <text evidence="2">The sequence shown here is derived from an EMBL/GenBank/DDBJ whole genome shotgun (WGS) entry which is preliminary data.</text>
</comment>
<dbReference type="InterPro" id="IPR027417">
    <property type="entry name" value="P-loop_NTPase"/>
</dbReference>
<dbReference type="EMBL" id="JACBZR010000001">
    <property type="protein sequence ID" value="NYI79118.1"/>
    <property type="molecule type" value="Genomic_DNA"/>
</dbReference>